<comment type="caution">
    <text evidence="1">The sequence shown here is derived from an EMBL/GenBank/DDBJ whole genome shotgun (WGS) entry which is preliminary data.</text>
</comment>
<dbReference type="AlphaFoldDB" id="A0A7J8Y4N1"/>
<reference evidence="1 2" key="1">
    <citation type="journal article" date="2019" name="Genome Biol. Evol.">
        <title>Insights into the evolution of the New World diploid cottons (Gossypium, subgenus Houzingenia) based on genome sequencing.</title>
        <authorList>
            <person name="Grover C.E."/>
            <person name="Arick M.A. 2nd"/>
            <person name="Thrash A."/>
            <person name="Conover J.L."/>
            <person name="Sanders W.S."/>
            <person name="Peterson D.G."/>
            <person name="Frelichowski J.E."/>
            <person name="Scheffler J.A."/>
            <person name="Scheffler B.E."/>
            <person name="Wendel J.F."/>
        </authorList>
    </citation>
    <scope>NUCLEOTIDE SEQUENCE [LARGE SCALE GENOMIC DNA]</scope>
    <source>
        <strain evidence="1">185</strain>
        <tissue evidence="1">Leaf</tissue>
    </source>
</reference>
<evidence type="ECO:0000313" key="1">
    <source>
        <dbReference type="EMBL" id="MBA0694535.1"/>
    </source>
</evidence>
<sequence length="130" mass="14917">MAQEEGFMMIQKGKENVKTRDKVSDSCSPTSKHAPRIMNLGITMIKRKKNKVGNGEGLDESLIRMVIDDAEKCGGRRRPKVAMDNFRIIMDDLALVDVKPDKGKLREEMRDPRLSFGLRLFGPRRMRLRI</sequence>
<keyword evidence="2" id="KW-1185">Reference proteome</keyword>
<name>A0A7J8Y4N1_GOSAI</name>
<dbReference type="EMBL" id="JABFAA010000010">
    <property type="protein sequence ID" value="MBA0694535.1"/>
    <property type="molecule type" value="Genomic_DNA"/>
</dbReference>
<proteinExistence type="predicted"/>
<evidence type="ECO:0000313" key="2">
    <source>
        <dbReference type="Proteomes" id="UP000593577"/>
    </source>
</evidence>
<protein>
    <submittedName>
        <fullName evidence="1">Uncharacterized protein</fullName>
    </submittedName>
</protein>
<organism evidence="1 2">
    <name type="scientific">Gossypium aridum</name>
    <name type="common">American cotton</name>
    <name type="synonym">Erioxylum aridum</name>
    <dbReference type="NCBI Taxonomy" id="34290"/>
    <lineage>
        <taxon>Eukaryota</taxon>
        <taxon>Viridiplantae</taxon>
        <taxon>Streptophyta</taxon>
        <taxon>Embryophyta</taxon>
        <taxon>Tracheophyta</taxon>
        <taxon>Spermatophyta</taxon>
        <taxon>Magnoliopsida</taxon>
        <taxon>eudicotyledons</taxon>
        <taxon>Gunneridae</taxon>
        <taxon>Pentapetalae</taxon>
        <taxon>rosids</taxon>
        <taxon>malvids</taxon>
        <taxon>Malvales</taxon>
        <taxon>Malvaceae</taxon>
        <taxon>Malvoideae</taxon>
        <taxon>Gossypium</taxon>
    </lineage>
</organism>
<gene>
    <name evidence="1" type="ORF">Goari_004818</name>
</gene>
<accession>A0A7J8Y4N1</accession>
<dbReference type="Proteomes" id="UP000593577">
    <property type="component" value="Unassembled WGS sequence"/>
</dbReference>